<gene>
    <name evidence="3" type="ORF">GCM10023332_06390</name>
</gene>
<organism evidence="3 4">
    <name type="scientific">Luteimonas vadosa</name>
    <dbReference type="NCBI Taxonomy" id="1165507"/>
    <lineage>
        <taxon>Bacteria</taxon>
        <taxon>Pseudomonadati</taxon>
        <taxon>Pseudomonadota</taxon>
        <taxon>Gammaproteobacteria</taxon>
        <taxon>Lysobacterales</taxon>
        <taxon>Lysobacteraceae</taxon>
        <taxon>Luteimonas</taxon>
    </lineage>
</organism>
<dbReference type="Gene3D" id="2.40.128.110">
    <property type="entry name" value="Lipid/polyisoprenoid-binding, YceI-like"/>
    <property type="match status" value="1"/>
</dbReference>
<dbReference type="Proteomes" id="UP001501323">
    <property type="component" value="Unassembled WGS sequence"/>
</dbReference>
<dbReference type="PANTHER" id="PTHR34406">
    <property type="entry name" value="PROTEIN YCEI"/>
    <property type="match status" value="1"/>
</dbReference>
<keyword evidence="1" id="KW-0732">Signal</keyword>
<evidence type="ECO:0000256" key="1">
    <source>
        <dbReference type="SAM" id="SignalP"/>
    </source>
</evidence>
<evidence type="ECO:0000259" key="2">
    <source>
        <dbReference type="SMART" id="SM00867"/>
    </source>
</evidence>
<protein>
    <submittedName>
        <fullName evidence="3">YceI family protein</fullName>
    </submittedName>
</protein>
<proteinExistence type="predicted"/>
<dbReference type="Pfam" id="PF04264">
    <property type="entry name" value="YceI"/>
    <property type="match status" value="1"/>
</dbReference>
<evidence type="ECO:0000313" key="4">
    <source>
        <dbReference type="Proteomes" id="UP001501323"/>
    </source>
</evidence>
<dbReference type="EMBL" id="BAABJY010000001">
    <property type="protein sequence ID" value="GAA4857381.1"/>
    <property type="molecule type" value="Genomic_DNA"/>
</dbReference>
<feature type="domain" description="Lipid/polyisoprenoid-binding YceI-like" evidence="2">
    <location>
        <begin position="30"/>
        <end position="188"/>
    </location>
</feature>
<feature type="signal peptide" evidence="1">
    <location>
        <begin position="1"/>
        <end position="23"/>
    </location>
</feature>
<feature type="chain" id="PRO_5046848364" evidence="1">
    <location>
        <begin position="24"/>
        <end position="198"/>
    </location>
</feature>
<keyword evidence="4" id="KW-1185">Reference proteome</keyword>
<dbReference type="PANTHER" id="PTHR34406:SF1">
    <property type="entry name" value="PROTEIN YCEI"/>
    <property type="match status" value="1"/>
</dbReference>
<reference evidence="4" key="1">
    <citation type="journal article" date="2019" name="Int. J. Syst. Evol. Microbiol.">
        <title>The Global Catalogue of Microorganisms (GCM) 10K type strain sequencing project: providing services to taxonomists for standard genome sequencing and annotation.</title>
        <authorList>
            <consortium name="The Broad Institute Genomics Platform"/>
            <consortium name="The Broad Institute Genome Sequencing Center for Infectious Disease"/>
            <person name="Wu L."/>
            <person name="Ma J."/>
        </authorList>
    </citation>
    <scope>NUCLEOTIDE SEQUENCE [LARGE SCALE GENOMIC DNA]</scope>
    <source>
        <strain evidence="4">JCM 18392</strain>
    </source>
</reference>
<dbReference type="InterPro" id="IPR007372">
    <property type="entry name" value="Lipid/polyisoprenoid-bd_YceI"/>
</dbReference>
<name>A0ABP9DR58_9GAMM</name>
<dbReference type="SMART" id="SM00867">
    <property type="entry name" value="YceI"/>
    <property type="match status" value="1"/>
</dbReference>
<dbReference type="InterPro" id="IPR036761">
    <property type="entry name" value="TTHA0802/YceI-like_sf"/>
</dbReference>
<dbReference type="SUPFAM" id="SSF101874">
    <property type="entry name" value="YceI-like"/>
    <property type="match status" value="1"/>
</dbReference>
<sequence length="198" mass="21237">MAVNRLAAFALAGICAVAVGAQAASGAVRAAAIDPGQSRVGFELKTRWGQALEGRFAVRGGAIAVLPDGRRQVSLVLSVRDMEIVGFPTYSRIARGEGFFDAARHPELSFVSQPYAESLVRAGGPLAGQLRIRGVERRETFTVEPAGCARPGVDCDAVAHGTVRRSDYGMDRWSFAIADRIRFSLRLRTHEPVEGLAE</sequence>
<comment type="caution">
    <text evidence="3">The sequence shown here is derived from an EMBL/GenBank/DDBJ whole genome shotgun (WGS) entry which is preliminary data.</text>
</comment>
<accession>A0ABP9DR58</accession>
<evidence type="ECO:0000313" key="3">
    <source>
        <dbReference type="EMBL" id="GAA4857381.1"/>
    </source>
</evidence>